<dbReference type="Pfam" id="PF06912">
    <property type="entry name" value="DUF1275"/>
    <property type="match status" value="1"/>
</dbReference>
<dbReference type="InterPro" id="IPR010699">
    <property type="entry name" value="DUF1275"/>
</dbReference>
<feature type="transmembrane region" description="Helical" evidence="1">
    <location>
        <begin position="53"/>
        <end position="74"/>
    </location>
</feature>
<evidence type="ECO:0000313" key="3">
    <source>
        <dbReference type="Proteomes" id="UP000095463"/>
    </source>
</evidence>
<feature type="transmembrane region" description="Helical" evidence="1">
    <location>
        <begin position="7"/>
        <end position="33"/>
    </location>
</feature>
<keyword evidence="1" id="KW-0472">Membrane</keyword>
<reference evidence="2 3" key="1">
    <citation type="journal article" date="2015" name="Genome Announc.">
        <title>Genome Assemblies of Three Soil-Associated Devosia species: D. insulae, D. limi, and D. soli.</title>
        <authorList>
            <person name="Hassan Y.I."/>
            <person name="Lepp D."/>
            <person name="Zhou T."/>
        </authorList>
    </citation>
    <scope>NUCLEOTIDE SEQUENCE [LARGE SCALE GENOMIC DNA]</scope>
    <source>
        <strain evidence="2 3">DS-56</strain>
    </source>
</reference>
<dbReference type="OrthoDB" id="885342at2"/>
<dbReference type="Proteomes" id="UP000095463">
    <property type="component" value="Unassembled WGS sequence"/>
</dbReference>
<dbReference type="RefSeq" id="WP_069912093.1">
    <property type="nucleotide sequence ID" value="NZ_LAJE02000363.1"/>
</dbReference>
<keyword evidence="3" id="KW-1185">Reference proteome</keyword>
<evidence type="ECO:0008006" key="4">
    <source>
        <dbReference type="Google" id="ProtNLM"/>
    </source>
</evidence>
<dbReference type="PANTHER" id="PTHR37314">
    <property type="entry name" value="SLR0142 PROTEIN"/>
    <property type="match status" value="1"/>
</dbReference>
<feature type="transmembrane region" description="Helical" evidence="1">
    <location>
        <begin position="188"/>
        <end position="207"/>
    </location>
</feature>
<dbReference type="PANTHER" id="PTHR37314:SF4">
    <property type="entry name" value="UPF0700 TRANSMEMBRANE PROTEIN YOAK"/>
    <property type="match status" value="1"/>
</dbReference>
<keyword evidence="1" id="KW-1133">Transmembrane helix</keyword>
<dbReference type="AlphaFoldDB" id="A0A1E5XJ37"/>
<proteinExistence type="predicted"/>
<keyword evidence="1" id="KW-0812">Transmembrane</keyword>
<feature type="transmembrane region" description="Helical" evidence="1">
    <location>
        <begin position="86"/>
        <end position="110"/>
    </location>
</feature>
<accession>A0A1E5XJ37</accession>
<comment type="caution">
    <text evidence="2">The sequence shown here is derived from an EMBL/GenBank/DDBJ whole genome shotgun (WGS) entry which is preliminary data.</text>
</comment>
<organism evidence="2 3">
    <name type="scientific">Devosia insulae DS-56</name>
    <dbReference type="NCBI Taxonomy" id="1116389"/>
    <lineage>
        <taxon>Bacteria</taxon>
        <taxon>Pseudomonadati</taxon>
        <taxon>Pseudomonadota</taxon>
        <taxon>Alphaproteobacteria</taxon>
        <taxon>Hyphomicrobiales</taxon>
        <taxon>Devosiaceae</taxon>
        <taxon>Devosia</taxon>
    </lineage>
</organism>
<feature type="transmembrane region" description="Helical" evidence="1">
    <location>
        <begin position="162"/>
        <end position="182"/>
    </location>
</feature>
<evidence type="ECO:0000313" key="2">
    <source>
        <dbReference type="EMBL" id="OEO28612.1"/>
    </source>
</evidence>
<sequence>MTPAPQLSLGLLLTAAAGMIDVVGFIELGGFYTSFMSGNTTQLGAGLAELGPALALPAGLIVMFVVGSFFGSLIGGTTDRRRAMGVLALVLAGLGVTLGLSGLGFSAAQAMLALATAAGSQNAIMSPRGAVRLGATFVTGTLFAVGQDLARTVRGEAPPLRWVQHLLVWLALLVGALIGGLVYGAWHLWALALPATIYVAFFVGLAVRRQAMH</sequence>
<gene>
    <name evidence="2" type="ORF">VW23_004000</name>
</gene>
<protein>
    <recommendedName>
        <fullName evidence="4">DUF1275 family protein</fullName>
    </recommendedName>
</protein>
<evidence type="ECO:0000256" key="1">
    <source>
        <dbReference type="SAM" id="Phobius"/>
    </source>
</evidence>
<name>A0A1E5XJ37_9HYPH</name>
<dbReference type="EMBL" id="LAJE02000363">
    <property type="protein sequence ID" value="OEO28612.1"/>
    <property type="molecule type" value="Genomic_DNA"/>
</dbReference>
<feature type="transmembrane region" description="Helical" evidence="1">
    <location>
        <begin position="130"/>
        <end position="150"/>
    </location>
</feature>